<evidence type="ECO:0000313" key="2">
    <source>
        <dbReference type="Proteomes" id="UP000789702"/>
    </source>
</evidence>
<gene>
    <name evidence="1" type="ORF">DHETER_LOCUS3684</name>
</gene>
<sequence length="110" mass="12239">MTSVAAIQIGIDLNILNFDQVTPTPCPFLDDQDHNTKIATAIQEIRDAARRSDRIEGLVHAFYLGSVIDKLRRGEDTYTVPSGPPSQKSENYQVTIITPYWSKTACGTRN</sequence>
<dbReference type="EMBL" id="CAJVPU010003277">
    <property type="protein sequence ID" value="CAG8515950.1"/>
    <property type="molecule type" value="Genomic_DNA"/>
</dbReference>
<evidence type="ECO:0000313" key="1">
    <source>
        <dbReference type="EMBL" id="CAG8515950.1"/>
    </source>
</evidence>
<protein>
    <submittedName>
        <fullName evidence="1">3209_t:CDS:1</fullName>
    </submittedName>
</protein>
<accession>A0ACA9LAE3</accession>
<proteinExistence type="predicted"/>
<name>A0ACA9LAE3_9GLOM</name>
<dbReference type="Proteomes" id="UP000789702">
    <property type="component" value="Unassembled WGS sequence"/>
</dbReference>
<organism evidence="1 2">
    <name type="scientific">Dentiscutata heterogama</name>
    <dbReference type="NCBI Taxonomy" id="1316150"/>
    <lineage>
        <taxon>Eukaryota</taxon>
        <taxon>Fungi</taxon>
        <taxon>Fungi incertae sedis</taxon>
        <taxon>Mucoromycota</taxon>
        <taxon>Glomeromycotina</taxon>
        <taxon>Glomeromycetes</taxon>
        <taxon>Diversisporales</taxon>
        <taxon>Gigasporaceae</taxon>
        <taxon>Dentiscutata</taxon>
    </lineage>
</organism>
<keyword evidence="2" id="KW-1185">Reference proteome</keyword>
<reference evidence="1" key="1">
    <citation type="submission" date="2021-06" db="EMBL/GenBank/DDBJ databases">
        <authorList>
            <person name="Kallberg Y."/>
            <person name="Tangrot J."/>
            <person name="Rosling A."/>
        </authorList>
    </citation>
    <scope>NUCLEOTIDE SEQUENCE</scope>
    <source>
        <strain evidence="1">IL203A</strain>
    </source>
</reference>
<comment type="caution">
    <text evidence="1">The sequence shown here is derived from an EMBL/GenBank/DDBJ whole genome shotgun (WGS) entry which is preliminary data.</text>
</comment>